<proteinExistence type="predicted"/>
<reference evidence="2 3" key="2">
    <citation type="submission" date="2024-07" db="EMBL/GenBank/DDBJ databases">
        <authorList>
            <person name="Akdeniz Z."/>
        </authorList>
    </citation>
    <scope>NUCLEOTIDE SEQUENCE [LARGE SCALE GENOMIC DNA]</scope>
</reference>
<sequence length="133" mass="15113">MTGTVMSTDEFCQLLYCNWGQDIAFNAVAQKCQLYALDSNNPYGFSPIPDIFLTYSVLDKSPLSKSLFCMDQNSISLYDSGCFFGRHLNLWSSDYDLLNYQTSKRDYSVLIGSGKVNQDVTNQYFTCLRKIGQ</sequence>
<dbReference type="AlphaFoldDB" id="A0AA86TK93"/>
<evidence type="ECO:0000313" key="2">
    <source>
        <dbReference type="EMBL" id="CAL6061563.1"/>
    </source>
</evidence>
<reference evidence="1" key="1">
    <citation type="submission" date="2023-06" db="EMBL/GenBank/DDBJ databases">
        <authorList>
            <person name="Kurt Z."/>
        </authorList>
    </citation>
    <scope>NUCLEOTIDE SEQUENCE</scope>
</reference>
<dbReference type="EMBL" id="CATOUU010000153">
    <property type="protein sequence ID" value="CAI9918207.1"/>
    <property type="molecule type" value="Genomic_DNA"/>
</dbReference>
<keyword evidence="3" id="KW-1185">Reference proteome</keyword>
<evidence type="ECO:0000313" key="1">
    <source>
        <dbReference type="EMBL" id="CAI9918207.1"/>
    </source>
</evidence>
<accession>A0AA86TK93</accession>
<gene>
    <name evidence="2" type="ORF">HINF_LOCUS49769</name>
    <name evidence="1" type="ORF">HINF_LOCUS5852</name>
</gene>
<dbReference type="EMBL" id="CAXDID020000235">
    <property type="protein sequence ID" value="CAL6061563.1"/>
    <property type="molecule type" value="Genomic_DNA"/>
</dbReference>
<comment type="caution">
    <text evidence="1">The sequence shown here is derived from an EMBL/GenBank/DDBJ whole genome shotgun (WGS) entry which is preliminary data.</text>
</comment>
<protein>
    <submittedName>
        <fullName evidence="2">Hypothetical_protein</fullName>
    </submittedName>
</protein>
<dbReference type="Proteomes" id="UP001642409">
    <property type="component" value="Unassembled WGS sequence"/>
</dbReference>
<evidence type="ECO:0000313" key="3">
    <source>
        <dbReference type="Proteomes" id="UP001642409"/>
    </source>
</evidence>
<name>A0AA86TK93_9EUKA</name>
<organism evidence="1">
    <name type="scientific">Hexamita inflata</name>
    <dbReference type="NCBI Taxonomy" id="28002"/>
    <lineage>
        <taxon>Eukaryota</taxon>
        <taxon>Metamonada</taxon>
        <taxon>Diplomonadida</taxon>
        <taxon>Hexamitidae</taxon>
        <taxon>Hexamitinae</taxon>
        <taxon>Hexamita</taxon>
    </lineage>
</organism>